<name>A0A2U9BY45_SCOMX</name>
<evidence type="ECO:0000313" key="3">
    <source>
        <dbReference type="Proteomes" id="UP000246464"/>
    </source>
</evidence>
<reference evidence="2 3" key="1">
    <citation type="submission" date="2017-12" db="EMBL/GenBank/DDBJ databases">
        <title>Integrating genomic resources of turbot (Scophthalmus maximus) in depth evaluation of genetic and physical mapping variation across individuals.</title>
        <authorList>
            <person name="Martinez P."/>
        </authorList>
    </citation>
    <scope>NUCLEOTIDE SEQUENCE [LARGE SCALE GENOMIC DNA]</scope>
</reference>
<keyword evidence="3" id="KW-1185">Reference proteome</keyword>
<feature type="non-terminal residue" evidence="2">
    <location>
        <position position="73"/>
    </location>
</feature>
<proteinExistence type="predicted"/>
<sequence>MRSWGHEIESTAAPAGGSAEETSEDEGVHIAASSEDQRRRRRCSSRLVYSQTVCRQLAGGQRERRDDISCRQR</sequence>
<dbReference type="AlphaFoldDB" id="A0A2U9BY45"/>
<accession>A0A2U9BY45</accession>
<evidence type="ECO:0000256" key="1">
    <source>
        <dbReference type="SAM" id="MobiDB-lite"/>
    </source>
</evidence>
<feature type="region of interest" description="Disordered" evidence="1">
    <location>
        <begin position="1"/>
        <end position="42"/>
    </location>
</feature>
<dbReference type="Proteomes" id="UP000246464">
    <property type="component" value="Chromosome 10"/>
</dbReference>
<evidence type="ECO:0000313" key="2">
    <source>
        <dbReference type="EMBL" id="AWP09071.1"/>
    </source>
</evidence>
<dbReference type="EMBL" id="CP026252">
    <property type="protein sequence ID" value="AWP09071.1"/>
    <property type="molecule type" value="Genomic_DNA"/>
</dbReference>
<gene>
    <name evidence="2" type="ORF">SMAX5B_013758</name>
</gene>
<protein>
    <submittedName>
        <fullName evidence="2">Uncharacterized protein</fullName>
    </submittedName>
</protein>
<organism evidence="2 3">
    <name type="scientific">Scophthalmus maximus</name>
    <name type="common">Turbot</name>
    <name type="synonym">Psetta maxima</name>
    <dbReference type="NCBI Taxonomy" id="52904"/>
    <lineage>
        <taxon>Eukaryota</taxon>
        <taxon>Metazoa</taxon>
        <taxon>Chordata</taxon>
        <taxon>Craniata</taxon>
        <taxon>Vertebrata</taxon>
        <taxon>Euteleostomi</taxon>
        <taxon>Actinopterygii</taxon>
        <taxon>Neopterygii</taxon>
        <taxon>Teleostei</taxon>
        <taxon>Neoteleostei</taxon>
        <taxon>Acanthomorphata</taxon>
        <taxon>Carangaria</taxon>
        <taxon>Pleuronectiformes</taxon>
        <taxon>Pleuronectoidei</taxon>
        <taxon>Scophthalmidae</taxon>
        <taxon>Scophthalmus</taxon>
    </lineage>
</organism>